<evidence type="ECO:0000313" key="2">
    <source>
        <dbReference type="Proteomes" id="UP000248840"/>
    </source>
</evidence>
<organism evidence="1 2">
    <name type="scientific">Flavobacterium aciduliphilum</name>
    <dbReference type="NCBI Taxonomy" id="1101402"/>
    <lineage>
        <taxon>Bacteria</taxon>
        <taxon>Pseudomonadati</taxon>
        <taxon>Bacteroidota</taxon>
        <taxon>Flavobacteriia</taxon>
        <taxon>Flavobacteriales</taxon>
        <taxon>Flavobacteriaceae</taxon>
        <taxon>Flavobacterium</taxon>
    </lineage>
</organism>
<dbReference type="Proteomes" id="UP000248840">
    <property type="component" value="Unassembled WGS sequence"/>
</dbReference>
<dbReference type="RefSeq" id="WP_112112624.1">
    <property type="nucleotide sequence ID" value="NZ_QLSZ01000003.1"/>
</dbReference>
<protein>
    <recommendedName>
        <fullName evidence="3">Ankyrin repeat protein</fullName>
    </recommendedName>
</protein>
<keyword evidence="2" id="KW-1185">Reference proteome</keyword>
<evidence type="ECO:0008006" key="3">
    <source>
        <dbReference type="Google" id="ProtNLM"/>
    </source>
</evidence>
<reference evidence="1 2" key="1">
    <citation type="submission" date="2018-06" db="EMBL/GenBank/DDBJ databases">
        <title>Genomic Encyclopedia of Archaeal and Bacterial Type Strains, Phase II (KMG-II): from individual species to whole genera.</title>
        <authorList>
            <person name="Goeker M."/>
        </authorList>
    </citation>
    <scope>NUCLEOTIDE SEQUENCE [LARGE SCALE GENOMIC DNA]</scope>
    <source>
        <strain evidence="1 2">DSM 25663</strain>
    </source>
</reference>
<sequence>MNENYFENITTMEELIRAERNGFNVEFKTNRPEMPGATLIHESARRCNVILLAYLISKRNMDVNQLDEDDCTH</sequence>
<dbReference type="AlphaFoldDB" id="A0A328YKI7"/>
<comment type="caution">
    <text evidence="1">The sequence shown here is derived from an EMBL/GenBank/DDBJ whole genome shotgun (WGS) entry which is preliminary data.</text>
</comment>
<accession>A0A328YKI7</accession>
<evidence type="ECO:0000313" key="1">
    <source>
        <dbReference type="EMBL" id="RAR73824.1"/>
    </source>
</evidence>
<dbReference type="EMBL" id="QLSZ01000003">
    <property type="protein sequence ID" value="RAR73824.1"/>
    <property type="molecule type" value="Genomic_DNA"/>
</dbReference>
<gene>
    <name evidence="1" type="ORF">CLV55_103143</name>
</gene>
<proteinExistence type="predicted"/>
<name>A0A328YKI7_9FLAO</name>